<proteinExistence type="inferred from homology"/>
<feature type="domain" description="Inhibitor I9" evidence="9">
    <location>
        <begin position="47"/>
        <end position="127"/>
    </location>
</feature>
<dbReference type="InterPro" id="IPR023828">
    <property type="entry name" value="Peptidase_S8_Ser-AS"/>
</dbReference>
<dbReference type="EMBL" id="BONZ01000056">
    <property type="protein sequence ID" value="GIH17628.1"/>
    <property type="molecule type" value="Genomic_DNA"/>
</dbReference>
<comment type="similarity">
    <text evidence="1 5">Belongs to the peptidase S8 family.</text>
</comment>
<dbReference type="PROSITE" id="PS00138">
    <property type="entry name" value="SUBTILASE_SER"/>
    <property type="match status" value="1"/>
</dbReference>
<dbReference type="InterPro" id="IPR037045">
    <property type="entry name" value="S8pro/Inhibitor_I9_sf"/>
</dbReference>
<dbReference type="Pfam" id="PF05922">
    <property type="entry name" value="Inhibitor_I9"/>
    <property type="match status" value="1"/>
</dbReference>
<comment type="caution">
    <text evidence="10">The sequence shown here is derived from an EMBL/GenBank/DDBJ whole genome shotgun (WGS) entry which is preliminary data.</text>
</comment>
<protein>
    <submittedName>
        <fullName evidence="10">Uncharacterized protein</fullName>
    </submittedName>
</protein>
<dbReference type="Gene3D" id="3.40.50.200">
    <property type="entry name" value="Peptidase S8/S53 domain"/>
    <property type="match status" value="1"/>
</dbReference>
<dbReference type="GO" id="GO:0004252">
    <property type="term" value="F:serine-type endopeptidase activity"/>
    <property type="evidence" value="ECO:0007669"/>
    <property type="project" value="InterPro"/>
</dbReference>
<comment type="caution">
    <text evidence="5">Lacks conserved residue(s) required for the propagation of feature annotation.</text>
</comment>
<keyword evidence="3" id="KW-0378">Hydrolase</keyword>
<evidence type="ECO:0000256" key="2">
    <source>
        <dbReference type="ARBA" id="ARBA00022670"/>
    </source>
</evidence>
<organism evidence="10 11">
    <name type="scientific">Rugosimonospora africana</name>
    <dbReference type="NCBI Taxonomy" id="556532"/>
    <lineage>
        <taxon>Bacteria</taxon>
        <taxon>Bacillati</taxon>
        <taxon>Actinomycetota</taxon>
        <taxon>Actinomycetes</taxon>
        <taxon>Micromonosporales</taxon>
        <taxon>Micromonosporaceae</taxon>
        <taxon>Rugosimonospora</taxon>
    </lineage>
</organism>
<evidence type="ECO:0000256" key="3">
    <source>
        <dbReference type="ARBA" id="ARBA00022801"/>
    </source>
</evidence>
<evidence type="ECO:0000256" key="5">
    <source>
        <dbReference type="PROSITE-ProRule" id="PRU01240"/>
    </source>
</evidence>
<feature type="compositionally biased region" description="Basic and acidic residues" evidence="6">
    <location>
        <begin position="66"/>
        <end position="75"/>
    </location>
</feature>
<keyword evidence="7" id="KW-0732">Signal</keyword>
<dbReference type="InterPro" id="IPR050131">
    <property type="entry name" value="Peptidase_S8_subtilisin-like"/>
</dbReference>
<dbReference type="Gene3D" id="3.30.70.80">
    <property type="entry name" value="Peptidase S8 propeptide/proteinase inhibitor I9"/>
    <property type="match status" value="1"/>
</dbReference>
<evidence type="ECO:0000256" key="6">
    <source>
        <dbReference type="SAM" id="MobiDB-lite"/>
    </source>
</evidence>
<keyword evidence="4" id="KW-0720">Serine protease</keyword>
<feature type="signal peptide" evidence="7">
    <location>
        <begin position="1"/>
        <end position="31"/>
    </location>
</feature>
<evidence type="ECO:0000259" key="9">
    <source>
        <dbReference type="Pfam" id="PF05922"/>
    </source>
</evidence>
<dbReference type="PROSITE" id="PS51892">
    <property type="entry name" value="SUBTILASE"/>
    <property type="match status" value="1"/>
</dbReference>
<evidence type="ECO:0000259" key="8">
    <source>
        <dbReference type="Pfam" id="PF00082"/>
    </source>
</evidence>
<evidence type="ECO:0000313" key="10">
    <source>
        <dbReference type="EMBL" id="GIH17628.1"/>
    </source>
</evidence>
<keyword evidence="2" id="KW-0645">Protease</keyword>
<accession>A0A8J3QVJ7</accession>
<evidence type="ECO:0000256" key="7">
    <source>
        <dbReference type="SAM" id="SignalP"/>
    </source>
</evidence>
<dbReference type="AlphaFoldDB" id="A0A8J3QVJ7"/>
<feature type="region of interest" description="Disordered" evidence="6">
    <location>
        <begin position="55"/>
        <end position="83"/>
    </location>
</feature>
<dbReference type="GO" id="GO:0006508">
    <property type="term" value="P:proteolysis"/>
    <property type="evidence" value="ECO:0007669"/>
    <property type="project" value="UniProtKB-KW"/>
</dbReference>
<dbReference type="SUPFAM" id="SSF52743">
    <property type="entry name" value="Subtilisin-like"/>
    <property type="match status" value="1"/>
</dbReference>
<dbReference type="InterPro" id="IPR010259">
    <property type="entry name" value="S8pro/Inhibitor_I9"/>
</dbReference>
<dbReference type="Proteomes" id="UP000642748">
    <property type="component" value="Unassembled WGS sequence"/>
</dbReference>
<evidence type="ECO:0000313" key="11">
    <source>
        <dbReference type="Proteomes" id="UP000642748"/>
    </source>
</evidence>
<reference evidence="10" key="1">
    <citation type="submission" date="2021-01" db="EMBL/GenBank/DDBJ databases">
        <title>Whole genome shotgun sequence of Rugosimonospora africana NBRC 104875.</title>
        <authorList>
            <person name="Komaki H."/>
            <person name="Tamura T."/>
        </authorList>
    </citation>
    <scope>NUCLEOTIDE SEQUENCE</scope>
    <source>
        <strain evidence="10">NBRC 104875</strain>
    </source>
</reference>
<evidence type="ECO:0000256" key="1">
    <source>
        <dbReference type="ARBA" id="ARBA00011073"/>
    </source>
</evidence>
<name>A0A8J3QVJ7_9ACTN</name>
<evidence type="ECO:0000256" key="4">
    <source>
        <dbReference type="ARBA" id="ARBA00022825"/>
    </source>
</evidence>
<dbReference type="PANTHER" id="PTHR43806:SF11">
    <property type="entry name" value="CEREVISIN-RELATED"/>
    <property type="match status" value="1"/>
</dbReference>
<sequence length="1131" mass="115735">MMNVRRKYRLAVGATATVGLVLAASPGVANAVPAPTPALSSTDRHPVIVVLKNQHPELNAKTARKQRQDAAHKDQAPLVDSARKSGASSVKSFSIVNGFSAKLSSAEIAHLDTDPSVAAVVPDRMVPISPLTDADKSTIKSLAGPTAPADHVLPGSCPTDPSKPLLEPEALQTTHTAYESKSTPQAQNLVDGSGVKVAWIADGLDPNNPDFIRADGSHVFTDYQDFSGTDPNLGGVGAEAFGDASAIASQGRQVYDVSKFVNDAHPLPAGCNITVRGMAPGASLVGINVFGSAEFATNSVIIQAIDYAVNVANVDVINESFGGNPYPTDGTDPTALADDAAVAAGITVVASSGDAGPTNTIGTPAADPNVISVGATTTYRAMAQVGYSGSRNFGTSWVNGNPSALSSSGITDRGRTIDLVAPGEAGWAVCTPDLDRFAGCAAFNNQPSPIEFFGGTSQSSPFVAGGAALVIEAYKNTHHGVRPAPALVKKILTSTATDLGLPAQQQGAGEMDTYRAVREAMSIKDGNGSPAPQGDGLVLSSGSGDTQLTAVGDANSTQDLTLKVTNTSPDSQVVNGHGRILGKTLSDVKSSIAVDMTSTTGPSFADGINGPAGPTIRDFSETTFTVPAGADHLTGQFAWPGGTANGQSAIRVAVIGPHGEYEDQSYPQGNGNHGTIDVRYPAPGKWTAVFMGTRAATGFHGSVSYEFTSTRYVDFGQVSPSRLTLKPGQTGTLHVKVKLPDSAGDLSAAVQLDTASHNTFSVPVTLRSLLSTKTDGGAFHGTVTGGNGRGNPGAQTQAYFFDVPKGKADLGIDLTLAKDPNQQVSAALMGPDGQVLSLSTNLGVDNDGDVTAANALQGYVRAPAAGRWTLFINVNNPTSGTALAEPFTGHLRYDTVDVKASGVPGGKVAAGKPVTVTVKVRNTGAVTQSYFADPRLTASATYPLQALPDTDTTVALPFDATAKPPAWVVPTESTNLTVRQSSTIPADFDLSTLNNGAPELYGASQGLTAIASLSANRVSQGPWGAAPTPIGPTNGPVSGSASLSATVKTQAFDGAATSSTGDFWLTATQAQSPAFAPLVLRPGQSGTITVTVTPTGAKGSKVSGVLYLDTFSSFLFSGDDVAAVPYSYTIK</sequence>
<dbReference type="InterPro" id="IPR000209">
    <property type="entry name" value="Peptidase_S8/S53_dom"/>
</dbReference>
<dbReference type="Pfam" id="PF00082">
    <property type="entry name" value="Peptidase_S8"/>
    <property type="match status" value="1"/>
</dbReference>
<dbReference type="PRINTS" id="PR00723">
    <property type="entry name" value="SUBTILISIN"/>
</dbReference>
<dbReference type="PANTHER" id="PTHR43806">
    <property type="entry name" value="PEPTIDASE S8"/>
    <property type="match status" value="1"/>
</dbReference>
<dbReference type="InterPro" id="IPR015500">
    <property type="entry name" value="Peptidase_S8_subtilisin-rel"/>
</dbReference>
<dbReference type="InterPro" id="IPR036852">
    <property type="entry name" value="Peptidase_S8/S53_dom_sf"/>
</dbReference>
<feature type="domain" description="Peptidase S8/S53" evidence="8">
    <location>
        <begin position="192"/>
        <end position="508"/>
    </location>
</feature>
<feature type="chain" id="PRO_5035264033" evidence="7">
    <location>
        <begin position="32"/>
        <end position="1131"/>
    </location>
</feature>
<gene>
    <name evidence="10" type="ORF">Raf01_58000</name>
</gene>
<keyword evidence="11" id="KW-1185">Reference proteome</keyword>